<comment type="caution">
    <text evidence="1">The sequence shown here is derived from an EMBL/GenBank/DDBJ whole genome shotgun (WGS) entry which is preliminary data.</text>
</comment>
<evidence type="ECO:0000313" key="2">
    <source>
        <dbReference type="Proteomes" id="UP001634007"/>
    </source>
</evidence>
<reference evidence="1 2" key="1">
    <citation type="submission" date="2024-11" db="EMBL/GenBank/DDBJ databases">
        <title>Chromosome-level genome assembly of Eucalyptus globulus Labill. provides insights into its genome evolution.</title>
        <authorList>
            <person name="Li X."/>
        </authorList>
    </citation>
    <scope>NUCLEOTIDE SEQUENCE [LARGE SCALE GENOMIC DNA]</scope>
    <source>
        <strain evidence="1">CL2024</strain>
        <tissue evidence="1">Fresh tender leaves</tissue>
    </source>
</reference>
<keyword evidence="2" id="KW-1185">Reference proteome</keyword>
<dbReference type="PANTHER" id="PTHR33265:SF10">
    <property type="entry name" value="OS01G0133200 PROTEIN"/>
    <property type="match status" value="1"/>
</dbReference>
<protein>
    <submittedName>
        <fullName evidence="1">Uncharacterized protein</fullName>
    </submittedName>
</protein>
<gene>
    <name evidence="1" type="ORF">ACJRO7_028349</name>
</gene>
<dbReference type="Proteomes" id="UP001634007">
    <property type="component" value="Unassembled WGS sequence"/>
</dbReference>
<sequence>MPGTPAAAAATIPRKRLLVLRKVASFLRRCARLARTSKRVAVPCLALLRRSAARPGGLERAGGGYRFLQEYEFSPSRTPLIHRYYRKKLKLKLNGRGRRLKEDVRSLLVLCSCLGRGIPSSGWEEEDRFFGAGTFIEPAREAFDEEDGGDSVDLRAEMFIRRFYEEMRMQRRLSI</sequence>
<dbReference type="AlphaFoldDB" id="A0ABD3JXZ1"/>
<dbReference type="Pfam" id="PF05553">
    <property type="entry name" value="DUF761"/>
    <property type="match status" value="1"/>
</dbReference>
<organism evidence="1 2">
    <name type="scientific">Eucalyptus globulus</name>
    <name type="common">Tasmanian blue gum</name>
    <dbReference type="NCBI Taxonomy" id="34317"/>
    <lineage>
        <taxon>Eukaryota</taxon>
        <taxon>Viridiplantae</taxon>
        <taxon>Streptophyta</taxon>
        <taxon>Embryophyta</taxon>
        <taxon>Tracheophyta</taxon>
        <taxon>Spermatophyta</taxon>
        <taxon>Magnoliopsida</taxon>
        <taxon>eudicotyledons</taxon>
        <taxon>Gunneridae</taxon>
        <taxon>Pentapetalae</taxon>
        <taxon>rosids</taxon>
        <taxon>malvids</taxon>
        <taxon>Myrtales</taxon>
        <taxon>Myrtaceae</taxon>
        <taxon>Myrtoideae</taxon>
        <taxon>Eucalypteae</taxon>
        <taxon>Eucalyptus</taxon>
    </lineage>
</organism>
<name>A0ABD3JXZ1_EUCGL</name>
<dbReference type="PANTHER" id="PTHR33265">
    <property type="entry name" value="AVR9/CF-9 RAPIDLY ELICITED PROTEIN-RELATED"/>
    <property type="match status" value="1"/>
</dbReference>
<accession>A0ABD3JXZ1</accession>
<evidence type="ECO:0000313" key="1">
    <source>
        <dbReference type="EMBL" id="KAL3731457.1"/>
    </source>
</evidence>
<dbReference type="InterPro" id="IPR008480">
    <property type="entry name" value="DUF761_pln"/>
</dbReference>
<dbReference type="EMBL" id="JBJKBG010000007">
    <property type="protein sequence ID" value="KAL3731457.1"/>
    <property type="molecule type" value="Genomic_DNA"/>
</dbReference>
<proteinExistence type="predicted"/>